<dbReference type="EMBL" id="BPRC01000076">
    <property type="protein sequence ID" value="GJE68457.1"/>
    <property type="molecule type" value="Genomic_DNA"/>
</dbReference>
<evidence type="ECO:0000313" key="3">
    <source>
        <dbReference type="Proteomes" id="UP001055039"/>
    </source>
</evidence>
<feature type="region of interest" description="Disordered" evidence="1">
    <location>
        <begin position="214"/>
        <end position="250"/>
    </location>
</feature>
<reference evidence="2" key="1">
    <citation type="journal article" date="2021" name="Front. Microbiol.">
        <title>Comprehensive Comparative Genomics and Phenotyping of Methylobacterium Species.</title>
        <authorList>
            <person name="Alessa O."/>
            <person name="Ogura Y."/>
            <person name="Fujitani Y."/>
            <person name="Takami H."/>
            <person name="Hayashi T."/>
            <person name="Sahin N."/>
            <person name="Tani A."/>
        </authorList>
    </citation>
    <scope>NUCLEOTIDE SEQUENCE</scope>
    <source>
        <strain evidence="2">NBRC 15686</strain>
    </source>
</reference>
<evidence type="ECO:0000256" key="1">
    <source>
        <dbReference type="SAM" id="MobiDB-lite"/>
    </source>
</evidence>
<protein>
    <submittedName>
        <fullName evidence="2">Uncharacterized protein</fullName>
    </submittedName>
</protein>
<sequence length="250" mass="26838">MVEESVEQGCRHDRITEHFAPLGEAAVRSQDHRPALVARVDELEEQVAATGDDGEVADLVHDQQRGPAEIADALAQGAVALGLGQRGHEVGQRREHDAAPGLDRLDGERDRQMALAGAGWSEQMDDLGPVDEGQFRQRQDALAVERGLEGKVEPGQRLDRGQARDQQGGLHAAVLAQRQFLGQDHVEGGQTVDLALLDAPDRRVEHLQGARHAQADQAALDAVEGRGDTGGGAAHRWPPIPPASRSPTAW</sequence>
<proteinExistence type="predicted"/>
<accession>A0ABQ4UNQ2</accession>
<comment type="caution">
    <text evidence="2">The sequence shown here is derived from an EMBL/GenBank/DDBJ whole genome shotgun (WGS) entry which is preliminary data.</text>
</comment>
<reference evidence="2" key="2">
    <citation type="submission" date="2021-08" db="EMBL/GenBank/DDBJ databases">
        <authorList>
            <person name="Tani A."/>
            <person name="Ola A."/>
            <person name="Ogura Y."/>
            <person name="Katsura K."/>
            <person name="Hayashi T."/>
        </authorList>
    </citation>
    <scope>NUCLEOTIDE SEQUENCE</scope>
    <source>
        <strain evidence="2">NBRC 15686</strain>
    </source>
</reference>
<organism evidence="2 3">
    <name type="scientific">Methylorubrum aminovorans</name>
    <dbReference type="NCBI Taxonomy" id="269069"/>
    <lineage>
        <taxon>Bacteria</taxon>
        <taxon>Pseudomonadati</taxon>
        <taxon>Pseudomonadota</taxon>
        <taxon>Alphaproteobacteria</taxon>
        <taxon>Hyphomicrobiales</taxon>
        <taxon>Methylobacteriaceae</taxon>
        <taxon>Methylorubrum</taxon>
    </lineage>
</organism>
<name>A0ABQ4UNQ2_9HYPH</name>
<gene>
    <name evidence="2" type="ORF">LNAOJCKE_5701</name>
</gene>
<keyword evidence="3" id="KW-1185">Reference proteome</keyword>
<dbReference type="Proteomes" id="UP001055039">
    <property type="component" value="Unassembled WGS sequence"/>
</dbReference>
<evidence type="ECO:0000313" key="2">
    <source>
        <dbReference type="EMBL" id="GJE68457.1"/>
    </source>
</evidence>